<reference evidence="3" key="1">
    <citation type="submission" date="2023-07" db="EMBL/GenBank/DDBJ databases">
        <title>Sorghum-associated microbial communities from plants grown in Nebraska, USA.</title>
        <authorList>
            <person name="Schachtman D."/>
        </authorList>
    </citation>
    <scope>NUCLEOTIDE SEQUENCE</scope>
    <source>
        <strain evidence="3">BE261</strain>
    </source>
</reference>
<proteinExistence type="predicted"/>
<protein>
    <recommendedName>
        <fullName evidence="2">DUF3592 domain-containing protein</fullName>
    </recommendedName>
</protein>
<evidence type="ECO:0000256" key="1">
    <source>
        <dbReference type="SAM" id="Phobius"/>
    </source>
</evidence>
<dbReference type="Pfam" id="PF12158">
    <property type="entry name" value="DUF3592"/>
    <property type="match status" value="1"/>
</dbReference>
<sequence>MKMILYIVWALFVIAAVFAVLRAVRTTKRDEAQAASWTKVQATVTGSVAGWTNGGGGSSRSRRFFPMYQFTDPQGTLFAGESEVPVASQPMPGAPIEVAYNPANPNESRQVSSKPRSTLGCIVPFFAVFALASLWFISIFPVD</sequence>
<organism evidence="3 4">
    <name type="scientific">Pseudarthrobacter oxydans</name>
    <name type="common">Arthrobacter oxydans</name>
    <dbReference type="NCBI Taxonomy" id="1671"/>
    <lineage>
        <taxon>Bacteria</taxon>
        <taxon>Bacillati</taxon>
        <taxon>Actinomycetota</taxon>
        <taxon>Actinomycetes</taxon>
        <taxon>Micrococcales</taxon>
        <taxon>Micrococcaceae</taxon>
        <taxon>Pseudarthrobacter</taxon>
    </lineage>
</organism>
<keyword evidence="1" id="KW-0812">Transmembrane</keyword>
<dbReference type="EMBL" id="JAVDWN010000003">
    <property type="protein sequence ID" value="MDR7163219.1"/>
    <property type="molecule type" value="Genomic_DNA"/>
</dbReference>
<dbReference type="GeneID" id="97421618"/>
<feature type="transmembrane region" description="Helical" evidence="1">
    <location>
        <begin position="119"/>
        <end position="140"/>
    </location>
</feature>
<dbReference type="RefSeq" id="WP_310110184.1">
    <property type="nucleotide sequence ID" value="NZ_CAXURQ020000003.1"/>
</dbReference>
<gene>
    <name evidence="3" type="ORF">J2X12_001232</name>
</gene>
<keyword evidence="1" id="KW-0472">Membrane</keyword>
<evidence type="ECO:0000313" key="3">
    <source>
        <dbReference type="EMBL" id="MDR7163219.1"/>
    </source>
</evidence>
<feature type="domain" description="DUF3592" evidence="2">
    <location>
        <begin position="40"/>
        <end position="109"/>
    </location>
</feature>
<feature type="transmembrane region" description="Helical" evidence="1">
    <location>
        <begin position="6"/>
        <end position="24"/>
    </location>
</feature>
<name>A0AAW8N967_PSEOX</name>
<dbReference type="AlphaFoldDB" id="A0AAW8N967"/>
<accession>A0AAW8N967</accession>
<evidence type="ECO:0000313" key="4">
    <source>
        <dbReference type="Proteomes" id="UP001262032"/>
    </source>
</evidence>
<dbReference type="InterPro" id="IPR021994">
    <property type="entry name" value="DUF3592"/>
</dbReference>
<comment type="caution">
    <text evidence="3">The sequence shown here is derived from an EMBL/GenBank/DDBJ whole genome shotgun (WGS) entry which is preliminary data.</text>
</comment>
<dbReference type="Proteomes" id="UP001262032">
    <property type="component" value="Unassembled WGS sequence"/>
</dbReference>
<evidence type="ECO:0000259" key="2">
    <source>
        <dbReference type="Pfam" id="PF12158"/>
    </source>
</evidence>
<keyword evidence="1" id="KW-1133">Transmembrane helix</keyword>